<dbReference type="GO" id="GO:0004519">
    <property type="term" value="F:endonuclease activity"/>
    <property type="evidence" value="ECO:0007669"/>
    <property type="project" value="UniProtKB-KW"/>
</dbReference>
<dbReference type="PANTHER" id="PTHR34039:SF1">
    <property type="entry name" value="UPF0102 PROTEIN YRAN"/>
    <property type="match status" value="1"/>
</dbReference>
<dbReference type="RefSeq" id="WP_073143334.1">
    <property type="nucleotide sequence ID" value="NZ_FQWQ01000006.1"/>
</dbReference>
<evidence type="ECO:0000313" key="3">
    <source>
        <dbReference type="EMBL" id="SHI01220.1"/>
    </source>
</evidence>
<keyword evidence="3" id="KW-0540">Nuclease</keyword>
<protein>
    <recommendedName>
        <fullName evidence="2">UPF0102 protein SAMN04488109_6763</fullName>
    </recommendedName>
</protein>
<keyword evidence="4" id="KW-1185">Reference proteome</keyword>
<keyword evidence="3" id="KW-0255">Endonuclease</keyword>
<evidence type="ECO:0000313" key="4">
    <source>
        <dbReference type="Proteomes" id="UP000184212"/>
    </source>
</evidence>
<organism evidence="3 4">
    <name type="scientific">Chryseolinea serpens</name>
    <dbReference type="NCBI Taxonomy" id="947013"/>
    <lineage>
        <taxon>Bacteria</taxon>
        <taxon>Pseudomonadati</taxon>
        <taxon>Bacteroidota</taxon>
        <taxon>Cytophagia</taxon>
        <taxon>Cytophagales</taxon>
        <taxon>Fulvivirgaceae</taxon>
        <taxon>Chryseolinea</taxon>
    </lineage>
</organism>
<comment type="similarity">
    <text evidence="1 2">Belongs to the UPF0102 family.</text>
</comment>
<evidence type="ECO:0000256" key="1">
    <source>
        <dbReference type="ARBA" id="ARBA00006738"/>
    </source>
</evidence>
<dbReference type="CDD" id="cd20736">
    <property type="entry name" value="PoNe_Nuclease"/>
    <property type="match status" value="1"/>
</dbReference>
<proteinExistence type="inferred from homology"/>
<sequence>MRDHLDTGARGEQLAADFLKTKGFEIVARNYRHRRAEIDLIVKRDDWLIFVEVKTRTSISYGYPEEFVDDQKARLIFQAAEEYIYSTDWQGHIRFDIVSVRMGMPPEIIHFEDAIN</sequence>
<accession>A0A1M5XN22</accession>
<dbReference type="Pfam" id="PF02021">
    <property type="entry name" value="UPF0102"/>
    <property type="match status" value="1"/>
</dbReference>
<dbReference type="STRING" id="947013.SAMN04488109_6763"/>
<dbReference type="OrthoDB" id="9802516at2"/>
<dbReference type="HAMAP" id="MF_00048">
    <property type="entry name" value="UPF0102"/>
    <property type="match status" value="1"/>
</dbReference>
<dbReference type="PANTHER" id="PTHR34039">
    <property type="entry name" value="UPF0102 PROTEIN YRAN"/>
    <property type="match status" value="1"/>
</dbReference>
<dbReference type="NCBIfam" id="NF009150">
    <property type="entry name" value="PRK12497.1-3"/>
    <property type="match status" value="1"/>
</dbReference>
<dbReference type="InterPro" id="IPR011335">
    <property type="entry name" value="Restrct_endonuc-II-like"/>
</dbReference>
<reference evidence="3 4" key="1">
    <citation type="submission" date="2016-11" db="EMBL/GenBank/DDBJ databases">
        <authorList>
            <person name="Jaros S."/>
            <person name="Januszkiewicz K."/>
            <person name="Wedrychowicz H."/>
        </authorList>
    </citation>
    <scope>NUCLEOTIDE SEQUENCE [LARGE SCALE GENOMIC DNA]</scope>
    <source>
        <strain evidence="3 4">DSM 24574</strain>
    </source>
</reference>
<dbReference type="InterPro" id="IPR011856">
    <property type="entry name" value="tRNA_endonuc-like_dom_sf"/>
</dbReference>
<dbReference type="InterPro" id="IPR003509">
    <property type="entry name" value="UPF0102_YraN-like"/>
</dbReference>
<evidence type="ECO:0000256" key="2">
    <source>
        <dbReference type="HAMAP-Rule" id="MF_00048"/>
    </source>
</evidence>
<gene>
    <name evidence="3" type="ORF">SAMN04488109_6763</name>
</gene>
<keyword evidence="3" id="KW-0378">Hydrolase</keyword>
<dbReference type="EMBL" id="FQWQ01000006">
    <property type="protein sequence ID" value="SHI01220.1"/>
    <property type="molecule type" value="Genomic_DNA"/>
</dbReference>
<dbReference type="AlphaFoldDB" id="A0A1M5XN22"/>
<dbReference type="Gene3D" id="3.40.1350.10">
    <property type="match status" value="1"/>
</dbReference>
<dbReference type="GO" id="GO:0003676">
    <property type="term" value="F:nucleic acid binding"/>
    <property type="evidence" value="ECO:0007669"/>
    <property type="project" value="InterPro"/>
</dbReference>
<dbReference type="SUPFAM" id="SSF52980">
    <property type="entry name" value="Restriction endonuclease-like"/>
    <property type="match status" value="1"/>
</dbReference>
<name>A0A1M5XN22_9BACT</name>
<dbReference type="Proteomes" id="UP000184212">
    <property type="component" value="Unassembled WGS sequence"/>
</dbReference>